<dbReference type="AlphaFoldDB" id="A0A0B0P7S5"/>
<dbReference type="SMART" id="SM00463">
    <property type="entry name" value="SMR"/>
    <property type="match status" value="1"/>
</dbReference>
<dbReference type="InterPro" id="IPR002625">
    <property type="entry name" value="Smr_dom"/>
</dbReference>
<dbReference type="EMBL" id="KN417575">
    <property type="protein sequence ID" value="KHG21110.1"/>
    <property type="molecule type" value="Genomic_DNA"/>
</dbReference>
<feature type="domain" description="Smr" evidence="1">
    <location>
        <begin position="358"/>
        <end position="473"/>
    </location>
</feature>
<gene>
    <name evidence="2" type="ORF">F383_05229</name>
</gene>
<proteinExistence type="predicted"/>
<dbReference type="Gene3D" id="3.30.1370.110">
    <property type="match status" value="1"/>
</dbReference>
<evidence type="ECO:0000313" key="2">
    <source>
        <dbReference type="EMBL" id="KHG21110.1"/>
    </source>
</evidence>
<dbReference type="SMART" id="SM01162">
    <property type="entry name" value="DUF1771"/>
    <property type="match status" value="1"/>
</dbReference>
<name>A0A0B0P7S5_GOSAR</name>
<dbReference type="InterPro" id="IPR036063">
    <property type="entry name" value="Smr_dom_sf"/>
</dbReference>
<dbReference type="SUPFAM" id="SSF160443">
    <property type="entry name" value="SMR domain-like"/>
    <property type="match status" value="1"/>
</dbReference>
<accession>A0A0B0P7S5</accession>
<organism evidence="2 3">
    <name type="scientific">Gossypium arboreum</name>
    <name type="common">Tree cotton</name>
    <name type="synonym">Gossypium nanking</name>
    <dbReference type="NCBI Taxonomy" id="29729"/>
    <lineage>
        <taxon>Eukaryota</taxon>
        <taxon>Viridiplantae</taxon>
        <taxon>Streptophyta</taxon>
        <taxon>Embryophyta</taxon>
        <taxon>Tracheophyta</taxon>
        <taxon>Spermatophyta</taxon>
        <taxon>Magnoliopsida</taxon>
        <taxon>eudicotyledons</taxon>
        <taxon>Gunneridae</taxon>
        <taxon>Pentapetalae</taxon>
        <taxon>rosids</taxon>
        <taxon>malvids</taxon>
        <taxon>Malvales</taxon>
        <taxon>Malvaceae</taxon>
        <taxon>Malvoideae</taxon>
        <taxon>Gossypium</taxon>
    </lineage>
</organism>
<dbReference type="PANTHER" id="PTHR47812:SF2">
    <property type="entry name" value="SMR (SMALL MUTS RELATED) DOMAIN-CONTAINING PROTEIN"/>
    <property type="match status" value="1"/>
</dbReference>
<reference evidence="3" key="1">
    <citation type="submission" date="2014-09" db="EMBL/GenBank/DDBJ databases">
        <authorList>
            <person name="Mudge J."/>
            <person name="Ramaraj T."/>
            <person name="Lindquist I.E."/>
            <person name="Bharti A.K."/>
            <person name="Sundararajan A."/>
            <person name="Cameron C.T."/>
            <person name="Woodward J.E."/>
            <person name="May G.D."/>
            <person name="Brubaker C."/>
            <person name="Broadhvest J."/>
            <person name="Wilkins T.A."/>
        </authorList>
    </citation>
    <scope>NUCLEOTIDE SEQUENCE</scope>
    <source>
        <strain evidence="3">cv. AKA8401</strain>
    </source>
</reference>
<protein>
    <submittedName>
        <fullName evidence="2">NEDD4-binding protein 2</fullName>
    </submittedName>
</protein>
<dbReference type="Proteomes" id="UP000032142">
    <property type="component" value="Unassembled WGS sequence"/>
</dbReference>
<dbReference type="InterPro" id="IPR013899">
    <property type="entry name" value="DUF1771"/>
</dbReference>
<dbReference type="Pfam" id="PF08590">
    <property type="entry name" value="DUF1771"/>
    <property type="match status" value="1"/>
</dbReference>
<keyword evidence="3" id="KW-1185">Reference proteome</keyword>
<sequence length="477" mass="52823">MDKRCGSCDIGFVMDMDFNINMNTVLYKLSFQPPSDFTFDRFTPCSPFKKMSSTRGKDKSSGWTAFDLKQRQKQCLVPETENDPFPPVAMAALHPCTSQTNCNDLSGRSFSSVLKPSSDFPTLKQNKNSIKSINVGKPIGNEDKIAGVNNNDLALKKLKELNCWAENSLIEDILLATNNDIHEASALLKQMMPRSSTEEIDKAKKNEIGSAIANFPSNANCDICLPSGKTAEHVGQSSKANEREENLKILTDVHENKLFDVHSNMKLILGQLTSIPIEPEWEEDDVYLSHRKDAIRMMRSASQHSRAATNAFLRGDHFSAQQHSQNAREEWLAAQRLNAKAAREILSIRNSDNDLWKLDLHGLHAAEAVQALHEHLRRLETRVSGGCSVSLNGVKANNGIVRSSSVGTISSMDKLGKSQTSSRQVPVSLEVITGVGNHSRGQAALPTAVRGFLIENGYRFDETRPGLITVRPKFRCS</sequence>
<evidence type="ECO:0000259" key="1">
    <source>
        <dbReference type="PROSITE" id="PS50828"/>
    </source>
</evidence>
<evidence type="ECO:0000313" key="3">
    <source>
        <dbReference type="Proteomes" id="UP000032142"/>
    </source>
</evidence>
<dbReference type="PANTHER" id="PTHR47812">
    <property type="entry name" value="SMR (SMALL MUTS RELATED) DOMAIN-CONTAINING PROTEIN"/>
    <property type="match status" value="1"/>
</dbReference>
<dbReference type="PROSITE" id="PS50828">
    <property type="entry name" value="SMR"/>
    <property type="match status" value="1"/>
</dbReference>